<dbReference type="GeneID" id="29059938"/>
<proteinExistence type="predicted"/>
<dbReference type="EMBL" id="KX011169">
    <property type="protein sequence ID" value="ANH50738.1"/>
    <property type="molecule type" value="Genomic_DNA"/>
</dbReference>
<reference evidence="2" key="1">
    <citation type="submission" date="2016-04" db="EMBL/GenBank/DDBJ databases">
        <authorList>
            <person name="Adebesin M.O."/>
            <person name="Ahama K."/>
            <person name="Alekasir E.M."/>
            <person name="Ali S."/>
            <person name="Aligholizadeh E."/>
            <person name="Allison J.M."/>
            <person name="Alzaher A."/>
            <person name="Andaya C.D."/>
            <person name="Asfaw S."/>
            <person name="Bansal N."/>
            <person name="Beauchard M.A."/>
            <person name="Betancourt K.A."/>
            <person name="Bhatia B."/>
            <person name="Boretti N.A."/>
            <person name="Brondi J.N."/>
            <person name="Byrd C.E."/>
            <person name="Cao A."/>
            <person name="Cardosa E.A."/>
            <person name="Carter A."/>
            <person name="Chen S."/>
            <person name="Chen Y."/>
            <person name="Clara V.K."/>
            <person name="Cobuzzi M."/>
            <person name="Conn O.L."/>
            <person name="Crosby I.A."/>
            <person name="Daly S.B."/>
            <person name="Depaz I.X."/>
            <person name="Dhaurali S."/>
            <person name="Dowdy K.M."/>
            <person name="Edokobi N.B."/>
            <person name="Ekanayake A.B."/>
            <person name="Ekekwe S.O."/>
            <person name="Emond M.A."/>
            <person name="Endres L."/>
            <person name="Eng S."/>
            <person name="Felkoski S.A."/>
            <person name="Gant C.D."/>
            <person name="Gaskin B."/>
            <person name="Gondal S."/>
            <person name="Gutmann J."/>
            <person name="Ha T.-A."/>
            <person name="Habteyes H."/>
            <person name="Hariri O."/>
            <person name="Healey R.M."/>
            <person name="Heins J.L."/>
            <person name="Henderson A.L."/>
            <person name="Hernandez F.M."/>
            <person name="Hoang P.T."/>
            <person name="Hope K.T."/>
            <person name="Husna A."/>
            <person name="Hussain A."/>
            <person name="Imani O."/>
            <person name="Jackson N.L."/>
            <person name="Jacob V.M."/>
            <person name="Kang C."/>
            <person name="Kantov R.M."/>
            <person name="Kavuru S."/>
            <person name="Kerr M.S."/>
            <person name="Khan O.A."/>
            <person name="Khan T.M."/>
            <person name="King T."/>
            <person name="Kulkarni R."/>
            <person name="Li A."/>
            <person name="Maczka C."/>
            <person name="Maisonet E."/>
            <person name="Majethia P.M."/>
            <person name="Malik D.A."/>
            <person name="Mariam A."/>
            <person name="Marquess E.B."/>
            <person name="Mattison J."/>
            <person name="Mcdonald N."/>
            <person name="Mehr S."/>
            <person name="Mengers S.R."/>
            <person name="Michaels D.P."/>
            <person name="Mondal S."/>
            <person name="Monney D.B."/>
            <person name="Nakhleh S.I."/>
            <person name="Ndubuizu N.C."/>
            <person name="Nguyen A.H."/>
            <person name="Nguyen K.M."/>
            <person name="Nguyen M.T."/>
            <person name="Nicholas M.L."/>
            <person name="Nimalan J.P."/>
            <person name="O'Connell R.A."/>
            <person name="Odoi E."/>
            <person name="Ojo L."/>
            <person name="Okoye A.E."/>
            <person name="Olateru-Olagbegi O."/>
            <person name="Osei K.V."/>
            <person name="Osei-Tutu A."/>
            <person name="Palilla A.M."/>
            <person name="Pancholi S."/>
            <person name="Park J.H."/>
            <person name="Patel K."/>
            <person name="Patel P."/>
            <person name="Pennington E."/>
            <person name="Peterson R.E."/>
            <person name="Pon J."/>
            <person name="Pourkarim H."/>
            <person name="Reed M.L."/>
            <person name="Rottman V."/>
            <person name="Salazar J."/>
            <person name="Samet S."/>
            <person name="Sendze O."/>
            <person name="Stelmack M.A."/>
            <person name="Stinnett R."/>
            <person name="Tchouaga A.L."/>
            <person name="Thompson E.M."/>
            <person name="Tran N.G."/>
            <person name="Truong T."/>
            <person name="Udo J.A."/>
            <person name="Verona L.T."/>
            <person name="Vu T.-Q."/>
            <person name="Wade J."/>
            <person name="Wang N.Q."/>
            <person name="Waters Z.M."/>
            <person name="Wellman R.J."/>
            <person name="Woldegabreal S."/>
            <person name="Yee A.C."/>
            <person name="Yirefu M."/>
            <person name="Zahangir S."/>
            <person name="Zhai Y."/>
            <person name="Devine C.L."/>
            <person name="Liao K."/>
            <person name="Prasad P.K."/>
            <person name="Ruthenberg K.J."/>
            <person name="Shonk J.A."/>
            <person name="Way M."/>
            <person name="Yousufi H.K."/>
            <person name="Cao L."/>
            <person name="Fox J."/>
            <person name="Hobbs E."/>
            <person name="Kilic S."/>
            <person name="Nunn R."/>
            <person name="Patel R."/>
            <person name="Rubenstein M."/>
            <person name="Cresawn S.G."/>
            <person name="Russell D.A."/>
            <person name="Pope W.H."/>
            <person name="Jacobs-Sera D."/>
            <person name="Hendrix R.W."/>
            <person name="Hatfull G.F."/>
            <person name="Erill I."/>
            <person name="Caruso S.M."/>
        </authorList>
    </citation>
    <scope>NUCLEOTIDE SEQUENCE [LARGE SCALE GENOMIC DNA]</scope>
</reference>
<name>A0A173GC74_9CAUD</name>
<accession>A0A173GC74</accession>
<sequence>MAKHSLTFYNNGVTLRKYGGTATDVDWVHKRFLRGETTDPFFMEGELVLVRKYNARKYVCGRYIIDKFGGIIDADIGDKTETGTNGVQYKVTCG</sequence>
<dbReference type="Proteomes" id="UP000203219">
    <property type="component" value="Segment"/>
</dbReference>
<dbReference type="RefSeq" id="YP_009281995.1">
    <property type="nucleotide sequence ID" value="NC_031034.1"/>
</dbReference>
<organism evidence="1 2">
    <name type="scientific">Bacillus phage SalinJah</name>
    <dbReference type="NCBI Taxonomy" id="1837830"/>
    <lineage>
        <taxon>Viruses</taxon>
        <taxon>Duplodnaviria</taxon>
        <taxon>Heunggongvirae</taxon>
        <taxon>Uroviricota</taxon>
        <taxon>Caudoviricetes</taxon>
        <taxon>Herelleviridae</taxon>
        <taxon>Bastillevirinae</taxon>
        <taxon>Wphvirus</taxon>
        <taxon>Wphvirus BPS13</taxon>
    </lineage>
</organism>
<dbReference type="KEGG" id="vg:29059938"/>
<evidence type="ECO:0000313" key="2">
    <source>
        <dbReference type="Proteomes" id="UP000203219"/>
    </source>
</evidence>
<gene>
    <name evidence="1" type="ORF">SALINJAH_41</name>
</gene>
<evidence type="ECO:0000313" key="1">
    <source>
        <dbReference type="EMBL" id="ANH50738.1"/>
    </source>
</evidence>
<protein>
    <submittedName>
        <fullName evidence="1">Uncharacterized protein</fullName>
    </submittedName>
</protein>